<dbReference type="AlphaFoldDB" id="A0A8J3GBW4"/>
<keyword evidence="2" id="KW-1185">Reference proteome</keyword>
<organism evidence="1 2">
    <name type="scientific">Persicitalea jodogahamensis</name>
    <dbReference type="NCBI Taxonomy" id="402147"/>
    <lineage>
        <taxon>Bacteria</taxon>
        <taxon>Pseudomonadati</taxon>
        <taxon>Bacteroidota</taxon>
        <taxon>Cytophagia</taxon>
        <taxon>Cytophagales</taxon>
        <taxon>Spirosomataceae</taxon>
        <taxon>Persicitalea</taxon>
    </lineage>
</organism>
<protein>
    <submittedName>
        <fullName evidence="1">Uncharacterized protein</fullName>
    </submittedName>
</protein>
<evidence type="ECO:0000313" key="2">
    <source>
        <dbReference type="Proteomes" id="UP000598271"/>
    </source>
</evidence>
<dbReference type="Proteomes" id="UP000598271">
    <property type="component" value="Unassembled WGS sequence"/>
</dbReference>
<gene>
    <name evidence="1" type="ORF">GCM10007390_38710</name>
</gene>
<accession>A0A8J3GBW4</accession>
<comment type="caution">
    <text evidence="1">The sequence shown here is derived from an EMBL/GenBank/DDBJ whole genome shotgun (WGS) entry which is preliminary data.</text>
</comment>
<dbReference type="RefSeq" id="WP_189566301.1">
    <property type="nucleotide sequence ID" value="NZ_BMXF01000004.1"/>
</dbReference>
<name>A0A8J3GBW4_9BACT</name>
<proteinExistence type="predicted"/>
<sequence>MKYSKTVLLISAFLLTFCKNKSDSPLVDAPNIDVEGTYVGYRSQQQGQRVAADSTEITLQVTRISANQVQILQTSPNEFRYTVTTNSRQFTYDRGIIEAPCGVASIKGEGSFNENSLYLEETLKCTKNTTIPDSFIRLRATKK</sequence>
<evidence type="ECO:0000313" key="1">
    <source>
        <dbReference type="EMBL" id="GHB80589.1"/>
    </source>
</evidence>
<dbReference type="EMBL" id="BMXF01000004">
    <property type="protein sequence ID" value="GHB80589.1"/>
    <property type="molecule type" value="Genomic_DNA"/>
</dbReference>
<reference evidence="1 2" key="1">
    <citation type="journal article" date="2014" name="Int. J. Syst. Evol. Microbiol.">
        <title>Complete genome sequence of Corynebacterium casei LMG S-19264T (=DSM 44701T), isolated from a smear-ripened cheese.</title>
        <authorList>
            <consortium name="US DOE Joint Genome Institute (JGI-PGF)"/>
            <person name="Walter F."/>
            <person name="Albersmeier A."/>
            <person name="Kalinowski J."/>
            <person name="Ruckert C."/>
        </authorList>
    </citation>
    <scope>NUCLEOTIDE SEQUENCE [LARGE SCALE GENOMIC DNA]</scope>
    <source>
        <strain evidence="1 2">KCTC 12866</strain>
    </source>
</reference>